<evidence type="ECO:0000313" key="3">
    <source>
        <dbReference type="Proteomes" id="UP000054560"/>
    </source>
</evidence>
<feature type="non-terminal residue" evidence="2">
    <location>
        <position position="80"/>
    </location>
</feature>
<dbReference type="Pfam" id="PF14701">
    <property type="entry name" value="hDGE_amylase"/>
    <property type="match status" value="1"/>
</dbReference>
<dbReference type="GeneID" id="25915303"/>
<dbReference type="InterPro" id="IPR032792">
    <property type="entry name" value="AGL_glucanoTrfase"/>
</dbReference>
<dbReference type="AlphaFoldDB" id="A0A0L0F7E9"/>
<evidence type="ECO:0000313" key="2">
    <source>
        <dbReference type="EMBL" id="KNC72645.1"/>
    </source>
</evidence>
<dbReference type="EMBL" id="KQ246713">
    <property type="protein sequence ID" value="KNC72645.1"/>
    <property type="molecule type" value="Genomic_DNA"/>
</dbReference>
<reference evidence="2 3" key="1">
    <citation type="submission" date="2011-02" db="EMBL/GenBank/DDBJ databases">
        <title>The Genome Sequence of Sphaeroforma arctica JP610.</title>
        <authorList>
            <consortium name="The Broad Institute Genome Sequencing Platform"/>
            <person name="Russ C."/>
            <person name="Cuomo C."/>
            <person name="Young S.K."/>
            <person name="Zeng Q."/>
            <person name="Gargeya S."/>
            <person name="Alvarado L."/>
            <person name="Berlin A."/>
            <person name="Chapman S.B."/>
            <person name="Chen Z."/>
            <person name="Freedman E."/>
            <person name="Gellesch M."/>
            <person name="Goldberg J."/>
            <person name="Griggs A."/>
            <person name="Gujja S."/>
            <person name="Heilman E."/>
            <person name="Heiman D."/>
            <person name="Howarth C."/>
            <person name="Mehta T."/>
            <person name="Neiman D."/>
            <person name="Pearson M."/>
            <person name="Roberts A."/>
            <person name="Saif S."/>
            <person name="Shea T."/>
            <person name="Shenoy N."/>
            <person name="Sisk P."/>
            <person name="Stolte C."/>
            <person name="Sykes S."/>
            <person name="White J."/>
            <person name="Yandava C."/>
            <person name="Burger G."/>
            <person name="Gray M.W."/>
            <person name="Holland P.W.H."/>
            <person name="King N."/>
            <person name="Lang F.B.F."/>
            <person name="Roger A.J."/>
            <person name="Ruiz-Trillo I."/>
            <person name="Haas B."/>
            <person name="Nusbaum C."/>
            <person name="Birren B."/>
        </authorList>
    </citation>
    <scope>NUCLEOTIDE SEQUENCE [LARGE SCALE GENOMIC DNA]</scope>
    <source>
        <strain evidence="2 3">JP610</strain>
    </source>
</reference>
<protein>
    <recommendedName>
        <fullName evidence="1">Glycogen debranching enzyme glucanotransferase domain-containing protein</fullName>
    </recommendedName>
</protein>
<dbReference type="RefSeq" id="XP_014146547.1">
    <property type="nucleotide sequence ID" value="XM_014291072.1"/>
</dbReference>
<name>A0A0L0F7E9_9EUKA</name>
<feature type="domain" description="Glycogen debranching enzyme glucanotransferase" evidence="1">
    <location>
        <begin position="1"/>
        <end position="79"/>
    </location>
</feature>
<gene>
    <name evidence="2" type="ORF">SARC_14799</name>
</gene>
<keyword evidence="3" id="KW-1185">Reference proteome</keyword>
<dbReference type="OrthoDB" id="10248904at2759"/>
<proteinExistence type="predicted"/>
<organism evidence="2 3">
    <name type="scientific">Sphaeroforma arctica JP610</name>
    <dbReference type="NCBI Taxonomy" id="667725"/>
    <lineage>
        <taxon>Eukaryota</taxon>
        <taxon>Ichthyosporea</taxon>
        <taxon>Ichthyophonida</taxon>
        <taxon>Sphaeroforma</taxon>
    </lineage>
</organism>
<sequence length="80" mass="8731">EHGPKVGNISLRYPLAYTYFTRLGESKACGDYNSSFGGTPEYPLKYDNIMDSVKGAYVLANNGWIWGGDALHDFAAPGSH</sequence>
<dbReference type="Proteomes" id="UP000054560">
    <property type="component" value="Unassembled WGS sequence"/>
</dbReference>
<feature type="non-terminal residue" evidence="2">
    <location>
        <position position="1"/>
    </location>
</feature>
<evidence type="ECO:0000259" key="1">
    <source>
        <dbReference type="Pfam" id="PF14701"/>
    </source>
</evidence>
<accession>A0A0L0F7E9</accession>